<reference evidence="2 3" key="1">
    <citation type="submission" date="2019-03" db="EMBL/GenBank/DDBJ databases">
        <title>Genomic Encyclopedia of Type Strains, Phase III (KMG-III): the genomes of soil and plant-associated and newly described type strains.</title>
        <authorList>
            <person name="Whitman W."/>
        </authorList>
    </citation>
    <scope>NUCLEOTIDE SEQUENCE [LARGE SCALE GENOMIC DNA]</scope>
    <source>
        <strain evidence="2 3">CECT 7972</strain>
    </source>
</reference>
<keyword evidence="3" id="KW-1185">Reference proteome</keyword>
<comment type="caution">
    <text evidence="2">The sequence shown here is derived from an EMBL/GenBank/DDBJ whole genome shotgun (WGS) entry which is preliminary data.</text>
</comment>
<proteinExistence type="predicted"/>
<dbReference type="InterPro" id="IPR008969">
    <property type="entry name" value="CarboxyPept-like_regulatory"/>
</dbReference>
<sequence length="243" mass="26377">MRKVIGILLLGSILLLAACGSNEKSQETTNDTMTLQLDEKKIVADKNDIFTVTGKTIPNASVSIGDVSVDADKKGKFELMHVYEGDKSYKIVASKKGLGDKSTTIHVTQPVAVKDAQQKAENETKEKAQQEIEAKAKPNAAKISFAMLQKDPDKYARTAYYIKGQVAEVINDGPTIYLKVNMTQESGTWKDLVTVIYTGTTDAQKGDIIEVYGTIYGTYAYDGPNGATITMPGITASLIRVVK</sequence>
<evidence type="ECO:0000256" key="1">
    <source>
        <dbReference type="SAM" id="SignalP"/>
    </source>
</evidence>
<dbReference type="EMBL" id="SNZK01000001">
    <property type="protein sequence ID" value="TDR55586.1"/>
    <property type="molecule type" value="Genomic_DNA"/>
</dbReference>
<dbReference type="OrthoDB" id="2361488at2"/>
<dbReference type="AlphaFoldDB" id="A0A4V6PYQ0"/>
<evidence type="ECO:0000313" key="2">
    <source>
        <dbReference type="EMBL" id="TDR55586.1"/>
    </source>
</evidence>
<gene>
    <name evidence="2" type="ORF">DFP96_101523</name>
</gene>
<feature type="chain" id="PRO_5039012761" description="Lipoprotein" evidence="1">
    <location>
        <begin position="18"/>
        <end position="243"/>
    </location>
</feature>
<dbReference type="RefSeq" id="WP_133619798.1">
    <property type="nucleotide sequence ID" value="NZ_SNZK01000001.1"/>
</dbReference>
<evidence type="ECO:0008006" key="4">
    <source>
        <dbReference type="Google" id="ProtNLM"/>
    </source>
</evidence>
<organism evidence="2 3">
    <name type="scientific">Listeria rocourtiae</name>
    <dbReference type="NCBI Taxonomy" id="647910"/>
    <lineage>
        <taxon>Bacteria</taxon>
        <taxon>Bacillati</taxon>
        <taxon>Bacillota</taxon>
        <taxon>Bacilli</taxon>
        <taxon>Bacillales</taxon>
        <taxon>Listeriaceae</taxon>
        <taxon>Listeria</taxon>
    </lineage>
</organism>
<feature type="signal peptide" evidence="1">
    <location>
        <begin position="1"/>
        <end position="17"/>
    </location>
</feature>
<name>A0A4V6PYQ0_9LIST</name>
<dbReference type="SUPFAM" id="SSF49464">
    <property type="entry name" value="Carboxypeptidase regulatory domain-like"/>
    <property type="match status" value="1"/>
</dbReference>
<dbReference type="STRING" id="1265846.PROCOU_15914"/>
<dbReference type="PROSITE" id="PS51257">
    <property type="entry name" value="PROKAR_LIPOPROTEIN"/>
    <property type="match status" value="1"/>
</dbReference>
<evidence type="ECO:0000313" key="3">
    <source>
        <dbReference type="Proteomes" id="UP000295558"/>
    </source>
</evidence>
<dbReference type="Gene3D" id="2.60.40.1120">
    <property type="entry name" value="Carboxypeptidase-like, regulatory domain"/>
    <property type="match status" value="1"/>
</dbReference>
<dbReference type="Proteomes" id="UP000295558">
    <property type="component" value="Unassembled WGS sequence"/>
</dbReference>
<keyword evidence="1" id="KW-0732">Signal</keyword>
<protein>
    <recommendedName>
        <fullName evidence="4">Lipoprotein</fullName>
    </recommendedName>
</protein>
<accession>A0A4V6PYQ0</accession>